<evidence type="ECO:0000313" key="1">
    <source>
        <dbReference type="EMBL" id="KAJ9183911.1"/>
    </source>
</evidence>
<dbReference type="EMBL" id="JARPOI010000004">
    <property type="protein sequence ID" value="KAJ9183911.1"/>
    <property type="molecule type" value="Genomic_DNA"/>
</dbReference>
<keyword evidence="2" id="KW-1185">Reference proteome</keyword>
<organism evidence="1 2">
    <name type="scientific">Hevea brasiliensis</name>
    <name type="common">Para rubber tree</name>
    <name type="synonym">Siphonia brasiliensis</name>
    <dbReference type="NCBI Taxonomy" id="3981"/>
    <lineage>
        <taxon>Eukaryota</taxon>
        <taxon>Viridiplantae</taxon>
        <taxon>Streptophyta</taxon>
        <taxon>Embryophyta</taxon>
        <taxon>Tracheophyta</taxon>
        <taxon>Spermatophyta</taxon>
        <taxon>Magnoliopsida</taxon>
        <taxon>eudicotyledons</taxon>
        <taxon>Gunneridae</taxon>
        <taxon>Pentapetalae</taxon>
        <taxon>rosids</taxon>
        <taxon>fabids</taxon>
        <taxon>Malpighiales</taxon>
        <taxon>Euphorbiaceae</taxon>
        <taxon>Crotonoideae</taxon>
        <taxon>Micrandreae</taxon>
        <taxon>Hevea</taxon>
    </lineage>
</organism>
<accession>A0ABQ9MUX1</accession>
<reference evidence="1" key="1">
    <citation type="journal article" date="2023" name="Plant Biotechnol. J.">
        <title>Chromosome-level wild Hevea brasiliensis genome provides new tools for genomic-assisted breeding and valuable loci to elevate rubber yield.</title>
        <authorList>
            <person name="Cheng H."/>
            <person name="Song X."/>
            <person name="Hu Y."/>
            <person name="Wu T."/>
            <person name="Yang Q."/>
            <person name="An Z."/>
            <person name="Feng S."/>
            <person name="Deng Z."/>
            <person name="Wu W."/>
            <person name="Zeng X."/>
            <person name="Tu M."/>
            <person name="Wang X."/>
            <person name="Huang H."/>
        </authorList>
    </citation>
    <scope>NUCLEOTIDE SEQUENCE</scope>
    <source>
        <strain evidence="1">MT/VB/25A 57/8</strain>
    </source>
</reference>
<evidence type="ECO:0000313" key="2">
    <source>
        <dbReference type="Proteomes" id="UP001174677"/>
    </source>
</evidence>
<protein>
    <submittedName>
        <fullName evidence="1">Uncharacterized protein</fullName>
    </submittedName>
</protein>
<proteinExistence type="predicted"/>
<name>A0ABQ9MUX1_HEVBR</name>
<comment type="caution">
    <text evidence="1">The sequence shown here is derived from an EMBL/GenBank/DDBJ whole genome shotgun (WGS) entry which is preliminary data.</text>
</comment>
<dbReference type="Proteomes" id="UP001174677">
    <property type="component" value="Chromosome 4"/>
</dbReference>
<sequence length="85" mass="9579">MVLLYPLALATVSRPMEKWEMFVGACSYSKSNHVGALGNGESAKFNKFTRAELWLGRNRIKTANLCGLKCIKKLAKQSLNLYERI</sequence>
<gene>
    <name evidence="1" type="ORF">P3X46_007710</name>
</gene>